<protein>
    <submittedName>
        <fullName evidence="3">Uncharacterized protein</fullName>
    </submittedName>
</protein>
<dbReference type="Proteomes" id="UP001222932">
    <property type="component" value="Unassembled WGS sequence"/>
</dbReference>
<feature type="region of interest" description="Disordered" evidence="1">
    <location>
        <begin position="27"/>
        <end position="47"/>
    </location>
</feature>
<evidence type="ECO:0000313" key="3">
    <source>
        <dbReference type="EMBL" id="GMK57861.1"/>
    </source>
</evidence>
<dbReference type="AlphaFoldDB" id="A0AAD3YCA3"/>
<dbReference type="EMBL" id="BTCM01000004">
    <property type="protein sequence ID" value="GMK57861.1"/>
    <property type="molecule type" value="Genomic_DNA"/>
</dbReference>
<feature type="transmembrane region" description="Helical" evidence="2">
    <location>
        <begin position="50"/>
        <end position="67"/>
    </location>
</feature>
<keyword evidence="4" id="KW-1185">Reference proteome</keyword>
<gene>
    <name evidence="3" type="ORF">CspeluHIS016_0406950</name>
</gene>
<reference evidence="3" key="1">
    <citation type="journal article" date="2023" name="BMC Genomics">
        <title>Chromosome-level genome assemblies of Cutaneotrichosporon spp. (Trichosporonales, Basidiomycota) reveal imbalanced evolution between nucleotide sequences and chromosome synteny.</title>
        <authorList>
            <person name="Kobayashi Y."/>
            <person name="Kayamori A."/>
            <person name="Aoki K."/>
            <person name="Shiwa Y."/>
            <person name="Matsutani M."/>
            <person name="Fujita N."/>
            <person name="Sugita T."/>
            <person name="Iwasaki W."/>
            <person name="Tanaka N."/>
            <person name="Takashima M."/>
        </authorList>
    </citation>
    <scope>NUCLEOTIDE SEQUENCE</scope>
    <source>
        <strain evidence="3">HIS016</strain>
    </source>
</reference>
<sequence>MLSRVAPRLTRPARPLACAAVRFNSGAPKPAADAEAKSEPKQESKQAKNVASFGLALTAGIAAWYYYMYGGAVEKKGADEFIKRQEEIVRREHQASKDQVTSME</sequence>
<evidence type="ECO:0000256" key="1">
    <source>
        <dbReference type="SAM" id="MobiDB-lite"/>
    </source>
</evidence>
<keyword evidence="2" id="KW-0812">Transmembrane</keyword>
<keyword evidence="2" id="KW-0472">Membrane</keyword>
<keyword evidence="2" id="KW-1133">Transmembrane helix</keyword>
<accession>A0AAD3YCA3</accession>
<comment type="caution">
    <text evidence="3">The sequence shown here is derived from an EMBL/GenBank/DDBJ whole genome shotgun (WGS) entry which is preliminary data.</text>
</comment>
<evidence type="ECO:0000313" key="4">
    <source>
        <dbReference type="Proteomes" id="UP001222932"/>
    </source>
</evidence>
<name>A0AAD3YCA3_9TREE</name>
<reference evidence="3" key="2">
    <citation type="submission" date="2023-06" db="EMBL/GenBank/DDBJ databases">
        <authorList>
            <person name="Kobayashi Y."/>
            <person name="Kayamori A."/>
            <person name="Aoki K."/>
            <person name="Shiwa Y."/>
            <person name="Fujita N."/>
            <person name="Sugita T."/>
            <person name="Iwasaki W."/>
            <person name="Tanaka N."/>
            <person name="Takashima M."/>
        </authorList>
    </citation>
    <scope>NUCLEOTIDE SEQUENCE</scope>
    <source>
        <strain evidence="3">HIS016</strain>
    </source>
</reference>
<proteinExistence type="predicted"/>
<organism evidence="3 4">
    <name type="scientific">Cutaneotrichosporon spelunceum</name>
    <dbReference type="NCBI Taxonomy" id="1672016"/>
    <lineage>
        <taxon>Eukaryota</taxon>
        <taxon>Fungi</taxon>
        <taxon>Dikarya</taxon>
        <taxon>Basidiomycota</taxon>
        <taxon>Agaricomycotina</taxon>
        <taxon>Tremellomycetes</taxon>
        <taxon>Trichosporonales</taxon>
        <taxon>Trichosporonaceae</taxon>
        <taxon>Cutaneotrichosporon</taxon>
    </lineage>
</organism>
<evidence type="ECO:0000256" key="2">
    <source>
        <dbReference type="SAM" id="Phobius"/>
    </source>
</evidence>
<feature type="compositionally biased region" description="Basic and acidic residues" evidence="1">
    <location>
        <begin position="32"/>
        <end position="46"/>
    </location>
</feature>